<proteinExistence type="predicted"/>
<dbReference type="OrthoDB" id="3548654at2759"/>
<sequence>MSVFKDLERRDFSAWVPILEAVAKPARHPQFHELTPDGEWKAWSSSPELPDEEPILVKQPDSTQVFRPVGDTRTCELEMYPGLHHESLEGNHIRLLDIQNARFEESLLQGFRLVTVPLADAPSFDALSYCWGDMRLCTGILLDTGTGPDFIERTFRVTEDLATCLVSILTTPNLEDRPQYLWIDQICINQEDIQERNEQVSRMSHIYETAKQVIVWLGQKSDFAVESAELPESPAADVEAGGQSLLSWILEHSLFARPWFFRLWTVQEVVLADRIQVLIGEECRPWRSVVEHSSALDRVVSGSMMHVEMNVLTRNLNWLIVGTISFCRDLMAKAGMVELQTFLPLIVSSQQCRDPRDKIYGLIGLEHKRPQRKVRRDPSPSERGNSEVYVEFRDFENRTDRGSRRLDVTFVQLKLPHDFVDYERPVESVFRDFARLMVESRHSLKYLTLYEADTTAWFPQFLPNSSMNAPGLSEHIPNNGQFAASAEREHIPSMPADLRYLDVRGRTVATVSRNIAEMPSSMKRFFWNPAEELDLPELCRLCWTHVASSYGMSAEDEWVSAFTRDMIDTIFCHQREFDGTAPVSVEGRSTAEVYTILHALFGLVDETEIAVEDYDKHALRVALSRKFLYGLSRQLVVLDTGHLALTQNGVEEGDKVAILHGLNVPAVIREVEDGDGWQWLGDAFILGFMRGEVVDWEEDDADTFTLV</sequence>
<dbReference type="EMBL" id="CP069036">
    <property type="protein sequence ID" value="QRD02857.1"/>
    <property type="molecule type" value="Genomic_DNA"/>
</dbReference>
<evidence type="ECO:0000313" key="2">
    <source>
        <dbReference type="EMBL" id="QRD02857.1"/>
    </source>
</evidence>
<evidence type="ECO:0000313" key="3">
    <source>
        <dbReference type="Proteomes" id="UP000663193"/>
    </source>
</evidence>
<dbReference type="Pfam" id="PF26639">
    <property type="entry name" value="Het-6_barrel"/>
    <property type="match status" value="1"/>
</dbReference>
<dbReference type="Proteomes" id="UP000663193">
    <property type="component" value="Chromosome 14"/>
</dbReference>
<evidence type="ECO:0000259" key="1">
    <source>
        <dbReference type="Pfam" id="PF06985"/>
    </source>
</evidence>
<dbReference type="InterPro" id="IPR052895">
    <property type="entry name" value="HetReg/Transcr_Mod"/>
</dbReference>
<dbReference type="InterPro" id="IPR010730">
    <property type="entry name" value="HET"/>
</dbReference>
<keyword evidence="3" id="KW-1185">Reference proteome</keyword>
<feature type="domain" description="Heterokaryon incompatibility" evidence="1">
    <location>
        <begin position="124"/>
        <end position="268"/>
    </location>
</feature>
<gene>
    <name evidence="2" type="ORF">JI435_115800</name>
</gene>
<dbReference type="PANTHER" id="PTHR24148:SF64">
    <property type="entry name" value="HETEROKARYON INCOMPATIBILITY DOMAIN-CONTAINING PROTEIN"/>
    <property type="match status" value="1"/>
</dbReference>
<organism evidence="2 3">
    <name type="scientific">Phaeosphaeria nodorum (strain SN15 / ATCC MYA-4574 / FGSC 10173)</name>
    <name type="common">Glume blotch fungus</name>
    <name type="synonym">Parastagonospora nodorum</name>
    <dbReference type="NCBI Taxonomy" id="321614"/>
    <lineage>
        <taxon>Eukaryota</taxon>
        <taxon>Fungi</taxon>
        <taxon>Dikarya</taxon>
        <taxon>Ascomycota</taxon>
        <taxon>Pezizomycotina</taxon>
        <taxon>Dothideomycetes</taxon>
        <taxon>Pleosporomycetidae</taxon>
        <taxon>Pleosporales</taxon>
        <taxon>Pleosporineae</taxon>
        <taxon>Phaeosphaeriaceae</taxon>
        <taxon>Parastagonospora</taxon>
    </lineage>
</organism>
<dbReference type="Pfam" id="PF06985">
    <property type="entry name" value="HET"/>
    <property type="match status" value="1"/>
</dbReference>
<dbReference type="AlphaFoldDB" id="A0A7U2I7G0"/>
<dbReference type="VEuPathDB" id="FungiDB:JI435_115800"/>
<accession>A0A7U2I7G0</accession>
<name>A0A7U2I7G0_PHANO</name>
<protein>
    <recommendedName>
        <fullName evidence="1">Heterokaryon incompatibility domain-containing protein</fullName>
    </recommendedName>
</protein>
<reference evidence="3" key="1">
    <citation type="journal article" date="2021" name="BMC Genomics">
        <title>Chromosome-level genome assembly and manually-curated proteome of model necrotroph Parastagonospora nodorum Sn15 reveals a genome-wide trove of candidate effector homologs, and redundancy of virulence-related functions within an accessory chromosome.</title>
        <authorList>
            <person name="Bertazzoni S."/>
            <person name="Jones D.A.B."/>
            <person name="Phan H.T."/>
            <person name="Tan K.-C."/>
            <person name="Hane J.K."/>
        </authorList>
    </citation>
    <scope>NUCLEOTIDE SEQUENCE [LARGE SCALE GENOMIC DNA]</scope>
    <source>
        <strain evidence="3">SN15 / ATCC MYA-4574 / FGSC 10173)</strain>
    </source>
</reference>
<dbReference type="PANTHER" id="PTHR24148">
    <property type="entry name" value="ANKYRIN REPEAT DOMAIN-CONTAINING PROTEIN 39 HOMOLOG-RELATED"/>
    <property type="match status" value="1"/>
</dbReference>